<dbReference type="InterPro" id="IPR050523">
    <property type="entry name" value="AKR_Detox_Biosynth"/>
</dbReference>
<dbReference type="RefSeq" id="WP_146489484.1">
    <property type="nucleotide sequence ID" value="NZ_VIGX01000189.1"/>
</dbReference>
<accession>A0A5C5RH21</accession>
<evidence type="ECO:0000259" key="1">
    <source>
        <dbReference type="Pfam" id="PF00248"/>
    </source>
</evidence>
<organism evidence="2 3">
    <name type="scientific">Tsukamurella conjunctivitidis</name>
    <dbReference type="NCBI Taxonomy" id="2592068"/>
    <lineage>
        <taxon>Bacteria</taxon>
        <taxon>Bacillati</taxon>
        <taxon>Actinomycetota</taxon>
        <taxon>Actinomycetes</taxon>
        <taxon>Mycobacteriales</taxon>
        <taxon>Tsukamurellaceae</taxon>
        <taxon>Tsukamurella</taxon>
    </lineage>
</organism>
<feature type="domain" description="NADP-dependent oxidoreductase" evidence="1">
    <location>
        <begin position="13"/>
        <end position="72"/>
    </location>
</feature>
<keyword evidence="3" id="KW-1185">Reference proteome</keyword>
<dbReference type="PANTHER" id="PTHR43364:SF6">
    <property type="entry name" value="OXIDOREDUCTASE-RELATED"/>
    <property type="match status" value="1"/>
</dbReference>
<gene>
    <name evidence="2" type="ORF">FK530_24975</name>
</gene>
<protein>
    <submittedName>
        <fullName evidence="2">Aldo/keto reductase</fullName>
    </submittedName>
</protein>
<feature type="non-terminal residue" evidence="2">
    <location>
        <position position="73"/>
    </location>
</feature>
<evidence type="ECO:0000313" key="2">
    <source>
        <dbReference type="EMBL" id="TWS21723.1"/>
    </source>
</evidence>
<dbReference type="GO" id="GO:0005829">
    <property type="term" value="C:cytosol"/>
    <property type="evidence" value="ECO:0007669"/>
    <property type="project" value="TreeGrafter"/>
</dbReference>
<comment type="caution">
    <text evidence="2">The sequence shown here is derived from an EMBL/GenBank/DDBJ whole genome shotgun (WGS) entry which is preliminary data.</text>
</comment>
<dbReference type="EMBL" id="VIGX01000189">
    <property type="protein sequence ID" value="TWS21723.1"/>
    <property type="molecule type" value="Genomic_DNA"/>
</dbReference>
<dbReference type="InterPro" id="IPR023210">
    <property type="entry name" value="NADP_OxRdtase_dom"/>
</dbReference>
<evidence type="ECO:0000313" key="3">
    <source>
        <dbReference type="Proteomes" id="UP000319375"/>
    </source>
</evidence>
<dbReference type="SUPFAM" id="SSF51430">
    <property type="entry name" value="NAD(P)-linked oxidoreductase"/>
    <property type="match status" value="1"/>
</dbReference>
<dbReference type="Gene3D" id="3.20.20.100">
    <property type="entry name" value="NADP-dependent oxidoreductase domain"/>
    <property type="match status" value="1"/>
</dbReference>
<proteinExistence type="predicted"/>
<dbReference type="Pfam" id="PF00248">
    <property type="entry name" value="Aldo_ket_red"/>
    <property type="match status" value="1"/>
</dbReference>
<dbReference type="InterPro" id="IPR036812">
    <property type="entry name" value="NAD(P)_OxRdtase_dom_sf"/>
</dbReference>
<name>A0A5C5RH21_9ACTN</name>
<dbReference type="Proteomes" id="UP000319375">
    <property type="component" value="Unassembled WGS sequence"/>
</dbReference>
<sequence length="73" mass="7655">MTKIGNSDLDVAPLCLGGNTFGWTSDREQSLAVLDAFTGGGGNFVDTADSYSAWVPGNQGGESETIIGEWLTR</sequence>
<reference evidence="2 3" key="1">
    <citation type="submission" date="2019-06" db="EMBL/GenBank/DDBJ databases">
        <title>Tsukamurella conjunctivitidis sp. nov., Tsukamurella assacharolytica sp. nov. and Tsukamurella sputae sp. nov. isolated from patients with conjunctivitis, bacteraemia (lymphoma) and respiratory infection (sputum) in Hong Kong.</title>
        <authorList>
            <person name="Teng J.L.L."/>
            <person name="Lee H.H."/>
            <person name="Fong J.Y.H."/>
            <person name="Fok K.M.N."/>
            <person name="Lau S.K.P."/>
            <person name="Woo P.C.Y."/>
        </authorList>
    </citation>
    <scope>NUCLEOTIDE SEQUENCE [LARGE SCALE GENOMIC DNA]</scope>
    <source>
        <strain evidence="2 3">HKU72</strain>
    </source>
</reference>
<dbReference type="AlphaFoldDB" id="A0A5C5RH21"/>
<dbReference type="PANTHER" id="PTHR43364">
    <property type="entry name" value="NADH-SPECIFIC METHYLGLYOXAL REDUCTASE-RELATED"/>
    <property type="match status" value="1"/>
</dbReference>